<dbReference type="SMART" id="SM00220">
    <property type="entry name" value="S_TKc"/>
    <property type="match status" value="1"/>
</dbReference>
<feature type="domain" description="Protein kinase" evidence="2">
    <location>
        <begin position="157"/>
        <end position="454"/>
    </location>
</feature>
<feature type="compositionally biased region" description="Low complexity" evidence="1">
    <location>
        <begin position="18"/>
        <end position="27"/>
    </location>
</feature>
<keyword evidence="4" id="KW-1185">Reference proteome</keyword>
<reference evidence="3 4" key="1">
    <citation type="submission" date="2024-02" db="EMBL/GenBank/DDBJ databases">
        <authorList>
            <person name="Chen Y."/>
            <person name="Shah S."/>
            <person name="Dougan E. K."/>
            <person name="Thang M."/>
            <person name="Chan C."/>
        </authorList>
    </citation>
    <scope>NUCLEOTIDE SEQUENCE [LARGE SCALE GENOMIC DNA]</scope>
</reference>
<proteinExistence type="predicted"/>
<evidence type="ECO:0000259" key="2">
    <source>
        <dbReference type="PROSITE" id="PS50011"/>
    </source>
</evidence>
<comment type="caution">
    <text evidence="3">The sequence shown here is derived from an EMBL/GenBank/DDBJ whole genome shotgun (WGS) entry which is preliminary data.</text>
</comment>
<dbReference type="Proteomes" id="UP001642484">
    <property type="component" value="Unassembled WGS sequence"/>
</dbReference>
<dbReference type="InterPro" id="IPR000719">
    <property type="entry name" value="Prot_kinase_dom"/>
</dbReference>
<feature type="region of interest" description="Disordered" evidence="1">
    <location>
        <begin position="13"/>
        <end position="37"/>
    </location>
</feature>
<sequence length="668" mass="74821">MTQSVQAGSYLYDLATGTPTSKTPRSSRTPKRTKSLTGAKNALMARLIGPDGNLATNALAGEEDAFRLQDLPEGRRDRKRYNCRKDPWVGEVMDLLAEEVFLRNVEQPWYLAPCMEQGSCQRVCFPAEFATRHKREKQGGHEMQGGSSNHKGNDMYEESEMNFGLPDFAQAGFSLDNTDELGWPDMNVPNKLGLVQAIHRKTSIERLCLIKPKHELPPKSGPKEVRSLVRQLQKCDHANVLYLHEALEDQSHLYFMYEQYSCVTLQSVLDTQWTQEDIVQIARECAAAMAFAASMNLLHLSWTLSHVLIPATRRKHPMLCKVFGLGLMGVVINDTSSSDHLCWAPECIERFHHVGPNGFLQKVEQSMKPMCDSWSLGTIVYSLVCRRPPAVTEAQAQSKKWSFTLAIDDAAHLGTAAECARQGITFRRLVLETTGAWEAEAASLLRRISGAVALRTGFHGQPKVVKHVEAAELGLEDEDEDDVGTKDHAIDYNEFMQLFPVRVQRIRELKDRLQGYDDMAKELCKLLEDGTPGVERWLRSMETATLTIQDLASKVVDPRHVETLTEAAKALRKQFGKLDEGLKAPPGPSEPQELALKLRSGKAAKSQKAQCPASEASKLAALMSLELNDWEDNSQLALIRTVLRIFEVCCAQKRRKEMHCVEKYSCLG</sequence>
<dbReference type="PANTHER" id="PTHR24347">
    <property type="entry name" value="SERINE/THREONINE-PROTEIN KINASE"/>
    <property type="match status" value="1"/>
</dbReference>
<dbReference type="Pfam" id="PF00069">
    <property type="entry name" value="Pkinase"/>
    <property type="match status" value="1"/>
</dbReference>
<name>A0ABP0PM26_9DINO</name>
<accession>A0ABP0PM26</accession>
<dbReference type="InterPro" id="IPR011009">
    <property type="entry name" value="Kinase-like_dom_sf"/>
</dbReference>
<dbReference type="EMBL" id="CAXAMN010023250">
    <property type="protein sequence ID" value="CAK9076217.1"/>
    <property type="molecule type" value="Genomic_DNA"/>
</dbReference>
<evidence type="ECO:0000256" key="1">
    <source>
        <dbReference type="SAM" id="MobiDB-lite"/>
    </source>
</evidence>
<protein>
    <recommendedName>
        <fullName evidence="2">Protein kinase domain-containing protein</fullName>
    </recommendedName>
</protein>
<organism evidence="3 4">
    <name type="scientific">Durusdinium trenchii</name>
    <dbReference type="NCBI Taxonomy" id="1381693"/>
    <lineage>
        <taxon>Eukaryota</taxon>
        <taxon>Sar</taxon>
        <taxon>Alveolata</taxon>
        <taxon>Dinophyceae</taxon>
        <taxon>Suessiales</taxon>
        <taxon>Symbiodiniaceae</taxon>
        <taxon>Durusdinium</taxon>
    </lineage>
</organism>
<dbReference type="SUPFAM" id="SSF56112">
    <property type="entry name" value="Protein kinase-like (PK-like)"/>
    <property type="match status" value="1"/>
</dbReference>
<gene>
    <name evidence="3" type="ORF">CCMP2556_LOCUS37546</name>
</gene>
<evidence type="ECO:0000313" key="4">
    <source>
        <dbReference type="Proteomes" id="UP001642484"/>
    </source>
</evidence>
<dbReference type="PROSITE" id="PS50011">
    <property type="entry name" value="PROTEIN_KINASE_DOM"/>
    <property type="match status" value="1"/>
</dbReference>
<dbReference type="Gene3D" id="1.10.510.10">
    <property type="entry name" value="Transferase(Phosphotransferase) domain 1"/>
    <property type="match status" value="1"/>
</dbReference>
<feature type="region of interest" description="Disordered" evidence="1">
    <location>
        <begin position="135"/>
        <end position="157"/>
    </location>
</feature>
<evidence type="ECO:0000313" key="3">
    <source>
        <dbReference type="EMBL" id="CAK9076217.1"/>
    </source>
</evidence>